<evidence type="ECO:0000313" key="3">
    <source>
        <dbReference type="Proteomes" id="UP001300604"/>
    </source>
</evidence>
<dbReference type="InterPro" id="IPR057087">
    <property type="entry name" value="Gp12-like"/>
</dbReference>
<dbReference type="Pfam" id="PF23961">
    <property type="entry name" value="Phage_tail_terminator_9"/>
    <property type="match status" value="1"/>
</dbReference>
<feature type="domain" description="Phage neck terminator protein gp12-like" evidence="1">
    <location>
        <begin position="10"/>
        <end position="150"/>
    </location>
</feature>
<reference evidence="2" key="2">
    <citation type="submission" date="2024-06" db="EMBL/GenBank/DDBJ databases">
        <title>Caproicibacterium argilliputei sp. nov, a novel caproic acid producing anaerobic bacterium isolated from pit mud.</title>
        <authorList>
            <person name="Xia S."/>
        </authorList>
    </citation>
    <scope>NUCLEOTIDE SEQUENCE</scope>
    <source>
        <strain evidence="2">ZCY20-5</strain>
    </source>
</reference>
<proteinExistence type="predicted"/>
<dbReference type="Proteomes" id="UP001300604">
    <property type="component" value="Chromosome"/>
</dbReference>
<name>A0AA97DCH3_9FIRM</name>
<dbReference type="AlphaFoldDB" id="A0AA97DCH3"/>
<protein>
    <recommendedName>
        <fullName evidence="1">Phage neck terminator protein gp12-like domain-containing protein</fullName>
    </recommendedName>
</protein>
<keyword evidence="3" id="KW-1185">Reference proteome</keyword>
<dbReference type="RefSeq" id="WP_275846938.1">
    <property type="nucleotide sequence ID" value="NZ_CP135996.1"/>
</dbReference>
<evidence type="ECO:0000259" key="1">
    <source>
        <dbReference type="Pfam" id="PF23961"/>
    </source>
</evidence>
<organism evidence="2 3">
    <name type="scientific">Caproicibacterium argilliputei</name>
    <dbReference type="NCBI Taxonomy" id="3030016"/>
    <lineage>
        <taxon>Bacteria</taxon>
        <taxon>Bacillati</taxon>
        <taxon>Bacillota</taxon>
        <taxon>Clostridia</taxon>
        <taxon>Eubacteriales</taxon>
        <taxon>Oscillospiraceae</taxon>
        <taxon>Caproicibacterium</taxon>
    </lineage>
</organism>
<sequence>MKSLREIEAAVADGLQVYLKCPVIRSNQTAPVPPYPYVSYTITTPVQSGGTWATGEDGRQFIDLPQVWSFTVQAADDMQALQLAMDAFQWFDTEAGHFYLKQNEIAVQRVGSIGNRDNLLSIEYEYRKGFDVTFLLRYYTKQSVTEINGTIDTI</sequence>
<dbReference type="NCBIfam" id="NF047498">
    <property type="entry name" value="LIC_12616_fam"/>
    <property type="match status" value="1"/>
</dbReference>
<reference evidence="2" key="1">
    <citation type="submission" date="2023-09" db="EMBL/GenBank/DDBJ databases">
        <authorList>
            <person name="Zeng C."/>
        </authorList>
    </citation>
    <scope>NUCLEOTIDE SEQUENCE</scope>
    <source>
        <strain evidence="2">ZCY20-5</strain>
    </source>
</reference>
<accession>A0AA97DCH3</accession>
<evidence type="ECO:0000313" key="2">
    <source>
        <dbReference type="EMBL" id="WOC33053.1"/>
    </source>
</evidence>
<gene>
    <name evidence="2" type="ORF">PXC00_04015</name>
</gene>
<dbReference type="EMBL" id="CP135996">
    <property type="protein sequence ID" value="WOC33053.1"/>
    <property type="molecule type" value="Genomic_DNA"/>
</dbReference>
<dbReference type="KEGG" id="carl:PXC00_04015"/>